<feature type="signal peptide" evidence="9">
    <location>
        <begin position="1"/>
        <end position="17"/>
    </location>
</feature>
<evidence type="ECO:0000256" key="6">
    <source>
        <dbReference type="ARBA" id="ARBA00066430"/>
    </source>
</evidence>
<evidence type="ECO:0000256" key="9">
    <source>
        <dbReference type="SAM" id="SignalP"/>
    </source>
</evidence>
<dbReference type="PANTHER" id="PTHR11051">
    <property type="entry name" value="GLYCOSYL HYDROLASE-RELATED"/>
    <property type="match status" value="1"/>
</dbReference>
<comment type="catalytic activity">
    <reaction evidence="4">
        <text>(5R)-5-O-[alpha-D-glucosyl-(1-&gt;2)-beta-D-galactosyl]-5-hydroxy-L-lysyl-[collagen] + H2O = (5R)-5-O-(beta-D-galactosyl)-5-hydroxy-L-lysyl-[collagen] + D-glucose</text>
        <dbReference type="Rhea" id="RHEA:11068"/>
        <dbReference type="Rhea" id="RHEA-COMP:12753"/>
        <dbReference type="Rhea" id="RHEA-COMP:12754"/>
        <dbReference type="ChEBI" id="CHEBI:4167"/>
        <dbReference type="ChEBI" id="CHEBI:15377"/>
        <dbReference type="ChEBI" id="CHEBI:133443"/>
        <dbReference type="ChEBI" id="CHEBI:133452"/>
        <dbReference type="EC" id="3.2.1.107"/>
    </reaction>
</comment>
<dbReference type="AlphaFoldDB" id="A0A815B4G5"/>
<dbReference type="Gene3D" id="1.50.10.10">
    <property type="match status" value="1"/>
</dbReference>
<dbReference type="Proteomes" id="UP000663854">
    <property type="component" value="Unassembled WGS sequence"/>
</dbReference>
<protein>
    <recommendedName>
        <fullName evidence="7">Protein-glucosylgalactosylhydroxylysine glucosidase</fullName>
        <ecNumber evidence="6">3.2.1.107</ecNumber>
    </recommendedName>
    <alternativeName>
        <fullName evidence="8">Acid trehalase-like protein 1</fullName>
    </alternativeName>
</protein>
<evidence type="ECO:0000259" key="10">
    <source>
        <dbReference type="Pfam" id="PF03632"/>
    </source>
</evidence>
<evidence type="ECO:0000313" key="11">
    <source>
        <dbReference type="EMBL" id="CAF1268630.1"/>
    </source>
</evidence>
<organism evidence="11 13">
    <name type="scientific">Rotaria sordida</name>
    <dbReference type="NCBI Taxonomy" id="392033"/>
    <lineage>
        <taxon>Eukaryota</taxon>
        <taxon>Metazoa</taxon>
        <taxon>Spiralia</taxon>
        <taxon>Gnathifera</taxon>
        <taxon>Rotifera</taxon>
        <taxon>Eurotatoria</taxon>
        <taxon>Bdelloidea</taxon>
        <taxon>Philodinida</taxon>
        <taxon>Philodinidae</taxon>
        <taxon>Rotaria</taxon>
    </lineage>
</organism>
<dbReference type="FunFam" id="1.50.10.10:FF:000023">
    <property type="entry name" value="Protein-glucosylgalactosylhydroxylysine glucosidase"/>
    <property type="match status" value="1"/>
</dbReference>
<dbReference type="Pfam" id="PF03632">
    <property type="entry name" value="Glyco_hydro_65m"/>
    <property type="match status" value="1"/>
</dbReference>
<gene>
    <name evidence="12" type="ORF">JXQ802_LOCUS43441</name>
    <name evidence="11" type="ORF">PYM288_LOCUS28258</name>
</gene>
<comment type="caution">
    <text evidence="11">The sequence shown here is derived from an EMBL/GenBank/DDBJ whole genome shotgun (WGS) entry which is preliminary data.</text>
</comment>
<keyword evidence="9" id="KW-0732">Signal</keyword>
<dbReference type="EMBL" id="CAJNOH010002041">
    <property type="protein sequence ID" value="CAF1268630.1"/>
    <property type="molecule type" value="Genomic_DNA"/>
</dbReference>
<dbReference type="EC" id="3.2.1.107" evidence="6"/>
<proteinExistence type="inferred from homology"/>
<feature type="domain" description="Glycoside hydrolase family 65 central catalytic" evidence="10">
    <location>
        <begin position="312"/>
        <end position="520"/>
    </location>
</feature>
<evidence type="ECO:0000256" key="2">
    <source>
        <dbReference type="ARBA" id="ARBA00022801"/>
    </source>
</evidence>
<accession>A0A815B4G5</accession>
<evidence type="ECO:0000256" key="8">
    <source>
        <dbReference type="ARBA" id="ARBA00079982"/>
    </source>
</evidence>
<comment type="similarity">
    <text evidence="1">Belongs to the glycosyl hydrolase 65 family.</text>
</comment>
<evidence type="ECO:0000313" key="12">
    <source>
        <dbReference type="EMBL" id="CAF1548285.1"/>
    </source>
</evidence>
<evidence type="ECO:0000313" key="14">
    <source>
        <dbReference type="Proteomes" id="UP000663870"/>
    </source>
</evidence>
<evidence type="ECO:0000256" key="7">
    <source>
        <dbReference type="ARBA" id="ARBA00071505"/>
    </source>
</evidence>
<evidence type="ECO:0000256" key="1">
    <source>
        <dbReference type="ARBA" id="ARBA00006768"/>
    </source>
</evidence>
<dbReference type="Gene3D" id="2.60.420.10">
    <property type="entry name" value="Maltose phosphorylase, domain 3"/>
    <property type="match status" value="1"/>
</dbReference>
<evidence type="ECO:0000256" key="4">
    <source>
        <dbReference type="ARBA" id="ARBA00051415"/>
    </source>
</evidence>
<dbReference type="EMBL" id="CAJNOL010003135">
    <property type="protein sequence ID" value="CAF1548285.1"/>
    <property type="molecule type" value="Genomic_DNA"/>
</dbReference>
<dbReference type="InterPro" id="IPR012341">
    <property type="entry name" value="6hp_glycosidase-like_sf"/>
</dbReference>
<keyword evidence="14" id="KW-1185">Reference proteome</keyword>
<dbReference type="GO" id="GO:0047402">
    <property type="term" value="F:protein-glucosylgalactosylhydroxylysine glucosidase activity"/>
    <property type="evidence" value="ECO:0007669"/>
    <property type="project" value="UniProtKB-EC"/>
</dbReference>
<feature type="chain" id="PRO_5035604551" description="Protein-glucosylgalactosylhydroxylysine glucosidase" evidence="9">
    <location>
        <begin position="18"/>
        <end position="977"/>
    </location>
</feature>
<dbReference type="GO" id="GO:0005975">
    <property type="term" value="P:carbohydrate metabolic process"/>
    <property type="evidence" value="ECO:0007669"/>
    <property type="project" value="InterPro"/>
</dbReference>
<comment type="function">
    <text evidence="5">Catalyzes the hydrolysis of glucose from the disaccharide unit linked to hydroxylysine residues of collagen and collagen-like proteins.</text>
</comment>
<name>A0A815B4G5_9BILA</name>
<keyword evidence="3" id="KW-0326">Glycosidase</keyword>
<dbReference type="PANTHER" id="PTHR11051:SF8">
    <property type="entry name" value="PROTEIN-GLUCOSYLGALACTOSYLHYDROXYLYSINE GLUCOSIDASE"/>
    <property type="match status" value="1"/>
</dbReference>
<dbReference type="InterPro" id="IPR008928">
    <property type="entry name" value="6-hairpin_glycosidase_sf"/>
</dbReference>
<keyword evidence="2" id="KW-0378">Hydrolase</keyword>
<reference evidence="11" key="1">
    <citation type="submission" date="2021-02" db="EMBL/GenBank/DDBJ databases">
        <authorList>
            <person name="Nowell W R."/>
        </authorList>
    </citation>
    <scope>NUCLEOTIDE SEQUENCE</scope>
</reference>
<evidence type="ECO:0000256" key="3">
    <source>
        <dbReference type="ARBA" id="ARBA00023295"/>
    </source>
</evidence>
<dbReference type="SUPFAM" id="SSF48208">
    <property type="entry name" value="Six-hairpin glycosidases"/>
    <property type="match status" value="1"/>
</dbReference>
<dbReference type="InterPro" id="IPR005195">
    <property type="entry name" value="Glyco_hydro_65_M"/>
</dbReference>
<dbReference type="Proteomes" id="UP000663870">
    <property type="component" value="Unassembled WGS sequence"/>
</dbReference>
<evidence type="ECO:0000313" key="13">
    <source>
        <dbReference type="Proteomes" id="UP000663854"/>
    </source>
</evidence>
<evidence type="ECO:0000256" key="5">
    <source>
        <dbReference type="ARBA" id="ARBA00053339"/>
    </source>
</evidence>
<sequence>MLFCLFIISSIFIPIQTISIEDSNSTTTFSTDKLPRVGPLLDFRILPYIGNGHIATVVYSDFIYMSGLYNGENGTSHRARIPSTVNWEFIIISKSSLYTLNVSSGIFIETHENHEVRIERRIFASQEYTELLVTHVVLIRKAPKGRKIVVPVKVHEQTTSIDINFTVAARNPQYVLLVGKTREIENNQFQPEGLPVFVYYTPLPHKGLELDHDETNRTYLFVTSIDSNQSIAKQSFDYVTIEQQPDVILSSHISRWNNVWSNGHIEIQGDDELQRQINSAFYYILSSLPPLLTKSEPKQFYGLSPGTLSWGGREGEDYAGHSFWDTETWMFPSVLLFYPTLAKEILSYRIALRDSAVYNARLFGYEGWRFPWESARTGVDVTPDCCPTGRLYEIHITGDISFAARQYISATYNQDWLLNEFGGELIYETARFWSSRVIYNNETKQYGILTVLPPDEDAQPFKNNSVYTNVIASLSIQLAHNISCITNKTIPPQWLDIVSNLYFPFDNSTKTYLEYEGFDLKHTIIKQADVALLGFPLMWSMNDEVRQNDLLAYEPLTRTDGPAMTWSMYSIGFTELGDFDKAGQFFRRSYESYVRPPFNVWTETQLGVGAVNFITGVGGFLQAVLFGYGGIRLKLNELEFQPRGHLPDQATKFIFHGIKYQGFALDLTIDNNIYEIFVSSQNNNDSIPLVYEYGDHRGSLKLITNTMKPSKEKDEIAAAEGTLVYHGVKHGHSYLSQQCLINVCKTIFTSSTVVNSFSCARTKATSIAVNVLSPCFTQHLLDDLKNSSYFSLLYDASNKGNTKLFPFCVQFLSVTGVRKGIIDLIDDADESAIKTFANAHRLLLDNGLDIHGLTALGADNTNVNVGDNHSVYSLFKDEIPDILKGNCCSHILHNSVKHAHRVLPIDIEQILCSIYSHFSRSAKRINELKQYYEFYEQDVKVVKSILIHRAFSGSIYLRKEIFLGTTRKLSIGNKTIF</sequence>